<dbReference type="EMBL" id="PPXC01000014">
    <property type="protein sequence ID" value="POH72411.1"/>
    <property type="molecule type" value="Genomic_DNA"/>
</dbReference>
<evidence type="ECO:0000313" key="3">
    <source>
        <dbReference type="Proteomes" id="UP000237061"/>
    </source>
</evidence>
<evidence type="ECO:0008006" key="4">
    <source>
        <dbReference type="Google" id="ProtNLM"/>
    </source>
</evidence>
<dbReference type="Proteomes" id="UP000237061">
    <property type="component" value="Unassembled WGS sequence"/>
</dbReference>
<evidence type="ECO:0000313" key="2">
    <source>
        <dbReference type="EMBL" id="POH72411.1"/>
    </source>
</evidence>
<accession>A0A2S3ZT29</accession>
<sequence>MNILIRLLSIGASLAAGAVARKALEASWRNRTGSEPPKDAGDLRISLPGVLVFALAAAAAGAVIQAFTQRLGRQATMRLE</sequence>
<proteinExistence type="predicted"/>
<dbReference type="RefSeq" id="WP_103466867.1">
    <property type="nucleotide sequence ID" value="NZ_PPXC01000014.1"/>
</dbReference>
<feature type="transmembrane region" description="Helical" evidence="1">
    <location>
        <begin position="45"/>
        <end position="68"/>
    </location>
</feature>
<comment type="caution">
    <text evidence="2">The sequence shown here is derived from an EMBL/GenBank/DDBJ whole genome shotgun (WGS) entry which is preliminary data.</text>
</comment>
<organism evidence="2 3">
    <name type="scientific">Arthrobacter glacialis</name>
    <dbReference type="NCBI Taxonomy" id="1664"/>
    <lineage>
        <taxon>Bacteria</taxon>
        <taxon>Bacillati</taxon>
        <taxon>Actinomycetota</taxon>
        <taxon>Actinomycetes</taxon>
        <taxon>Micrococcales</taxon>
        <taxon>Micrococcaceae</taxon>
        <taxon>Arthrobacter</taxon>
    </lineage>
</organism>
<keyword evidence="1" id="KW-0812">Transmembrane</keyword>
<protein>
    <recommendedName>
        <fullName evidence="4">DUF4235 domain-containing protein</fullName>
    </recommendedName>
</protein>
<keyword evidence="1" id="KW-1133">Transmembrane helix</keyword>
<dbReference type="Pfam" id="PF14019">
    <property type="entry name" value="DUF4235"/>
    <property type="match status" value="1"/>
</dbReference>
<gene>
    <name evidence="2" type="ORF">CVS27_16135</name>
</gene>
<keyword evidence="3" id="KW-1185">Reference proteome</keyword>
<reference evidence="2 3" key="1">
    <citation type="submission" date="2018-01" db="EMBL/GenBank/DDBJ databases">
        <title>Arthrobacter sp. nov., from glaciers in China.</title>
        <authorList>
            <person name="Liu Q."/>
            <person name="Xin Y.-H."/>
        </authorList>
    </citation>
    <scope>NUCLEOTIDE SEQUENCE [LARGE SCALE GENOMIC DNA]</scope>
    <source>
        <strain evidence="2 3">HLT2-12-2</strain>
    </source>
</reference>
<keyword evidence="1" id="KW-0472">Membrane</keyword>
<name>A0A2S3ZT29_ARTGL</name>
<dbReference type="InterPro" id="IPR025329">
    <property type="entry name" value="DUF4235"/>
</dbReference>
<dbReference type="AlphaFoldDB" id="A0A2S3ZT29"/>
<evidence type="ECO:0000256" key="1">
    <source>
        <dbReference type="SAM" id="Phobius"/>
    </source>
</evidence>